<accession>A0A1J5QL36</accession>
<keyword evidence="1" id="KW-0812">Transmembrane</keyword>
<feature type="transmembrane region" description="Helical" evidence="1">
    <location>
        <begin position="194"/>
        <end position="212"/>
    </location>
</feature>
<reference evidence="2" key="1">
    <citation type="submission" date="2016-10" db="EMBL/GenBank/DDBJ databases">
        <title>Sequence of Gallionella enrichment culture.</title>
        <authorList>
            <person name="Poehlein A."/>
            <person name="Muehling M."/>
            <person name="Daniel R."/>
        </authorList>
    </citation>
    <scope>NUCLEOTIDE SEQUENCE</scope>
</reference>
<evidence type="ECO:0000256" key="1">
    <source>
        <dbReference type="SAM" id="Phobius"/>
    </source>
</evidence>
<feature type="transmembrane region" description="Helical" evidence="1">
    <location>
        <begin position="72"/>
        <end position="93"/>
    </location>
</feature>
<dbReference type="EMBL" id="MLJW01001029">
    <property type="protein sequence ID" value="OIQ80676.1"/>
    <property type="molecule type" value="Genomic_DNA"/>
</dbReference>
<comment type="caution">
    <text evidence="2">The sequence shown here is derived from an EMBL/GenBank/DDBJ whole genome shotgun (WGS) entry which is preliminary data.</text>
</comment>
<organism evidence="2">
    <name type="scientific">mine drainage metagenome</name>
    <dbReference type="NCBI Taxonomy" id="410659"/>
    <lineage>
        <taxon>unclassified sequences</taxon>
        <taxon>metagenomes</taxon>
        <taxon>ecological metagenomes</taxon>
    </lineage>
</organism>
<dbReference type="AlphaFoldDB" id="A0A1J5QL36"/>
<sequence length="231" mass="25618">MRDTFQVTQSPQRRMNLNLNLHLRAQRFRAHVFGDLDAAMAVFRRDAEAAAAQGESNDDALKSARGRSARGVASGGIGAVAFWMFCAIDSRWIAPRWPAASMVWFALALAGALMFAWYSYAVTGPQGWRRAWYRFTGDPRIEDYPAARAIEPLGRMLSRWKLVVRLVGLAGAVLLLAGMMAIRFAPMEWSEPGYWAAVGIVALGVYWPSVYLDGINQAYHQMCAARLLGEG</sequence>
<keyword evidence="1" id="KW-1133">Transmembrane helix</keyword>
<protein>
    <submittedName>
        <fullName evidence="2">Uncharacterized protein</fullName>
    </submittedName>
</protein>
<proteinExistence type="predicted"/>
<evidence type="ECO:0000313" key="2">
    <source>
        <dbReference type="EMBL" id="OIQ80676.1"/>
    </source>
</evidence>
<gene>
    <name evidence="2" type="ORF">GALL_375730</name>
</gene>
<name>A0A1J5QL36_9ZZZZ</name>
<feature type="transmembrane region" description="Helical" evidence="1">
    <location>
        <begin position="99"/>
        <end position="120"/>
    </location>
</feature>
<keyword evidence="1" id="KW-0472">Membrane</keyword>
<feature type="transmembrane region" description="Helical" evidence="1">
    <location>
        <begin position="162"/>
        <end position="182"/>
    </location>
</feature>